<comment type="caution">
    <text evidence="1">The sequence shown here is derived from an EMBL/GenBank/DDBJ whole genome shotgun (WGS) entry which is preliminary data.</text>
</comment>
<name>A0A371FP61_MUCPR</name>
<organism evidence="1 2">
    <name type="scientific">Mucuna pruriens</name>
    <name type="common">Velvet bean</name>
    <name type="synonym">Dolichos pruriens</name>
    <dbReference type="NCBI Taxonomy" id="157652"/>
    <lineage>
        <taxon>Eukaryota</taxon>
        <taxon>Viridiplantae</taxon>
        <taxon>Streptophyta</taxon>
        <taxon>Embryophyta</taxon>
        <taxon>Tracheophyta</taxon>
        <taxon>Spermatophyta</taxon>
        <taxon>Magnoliopsida</taxon>
        <taxon>eudicotyledons</taxon>
        <taxon>Gunneridae</taxon>
        <taxon>Pentapetalae</taxon>
        <taxon>rosids</taxon>
        <taxon>fabids</taxon>
        <taxon>Fabales</taxon>
        <taxon>Fabaceae</taxon>
        <taxon>Papilionoideae</taxon>
        <taxon>50 kb inversion clade</taxon>
        <taxon>NPAAA clade</taxon>
        <taxon>indigoferoid/millettioid clade</taxon>
        <taxon>Phaseoleae</taxon>
        <taxon>Mucuna</taxon>
    </lineage>
</organism>
<feature type="non-terminal residue" evidence="1">
    <location>
        <position position="1"/>
    </location>
</feature>
<sequence>MDILEHRRWIYRRCVETSHPPPRLSSPDIWKRVAHLPFSYDLKEEEEIPSYGVEHNWKKQSIFWRLSYWKTHLLSHNIDVMHIERNAFMNAFDTVMNINGRTKDTHKA</sequence>
<evidence type="ECO:0000313" key="1">
    <source>
        <dbReference type="EMBL" id="RDX80032.1"/>
    </source>
</evidence>
<dbReference type="EMBL" id="QJKJ01008344">
    <property type="protein sequence ID" value="RDX80032.1"/>
    <property type="molecule type" value="Genomic_DNA"/>
</dbReference>
<gene>
    <name evidence="1" type="ORF">CR513_39458</name>
</gene>
<proteinExistence type="predicted"/>
<evidence type="ECO:0000313" key="2">
    <source>
        <dbReference type="Proteomes" id="UP000257109"/>
    </source>
</evidence>
<dbReference type="PANTHER" id="PTHR10775:SF193">
    <property type="entry name" value="DUF4216 DOMAIN-CONTAINING PROTEIN"/>
    <property type="match status" value="1"/>
</dbReference>
<dbReference type="Proteomes" id="UP000257109">
    <property type="component" value="Unassembled WGS sequence"/>
</dbReference>
<reference evidence="1" key="1">
    <citation type="submission" date="2018-05" db="EMBL/GenBank/DDBJ databases">
        <title>Draft genome of Mucuna pruriens seed.</title>
        <authorList>
            <person name="Nnadi N.E."/>
            <person name="Vos R."/>
            <person name="Hasami M.H."/>
            <person name="Devisetty U.K."/>
            <person name="Aguiy J.C."/>
        </authorList>
    </citation>
    <scope>NUCLEOTIDE SEQUENCE [LARGE SCALE GENOMIC DNA]</scope>
    <source>
        <strain evidence="1">JCA_2017</strain>
    </source>
</reference>
<dbReference type="PANTHER" id="PTHR10775">
    <property type="entry name" value="OS08G0208400 PROTEIN"/>
    <property type="match status" value="1"/>
</dbReference>
<protein>
    <submittedName>
        <fullName evidence="1">Uncharacterized protein</fullName>
    </submittedName>
</protein>
<dbReference type="AlphaFoldDB" id="A0A371FP61"/>
<keyword evidence="2" id="KW-1185">Reference proteome</keyword>
<accession>A0A371FP61</accession>
<dbReference type="OrthoDB" id="1932595at2759"/>